<keyword evidence="1" id="KW-1133">Transmembrane helix</keyword>
<feature type="signal peptide" evidence="2">
    <location>
        <begin position="1"/>
        <end position="27"/>
    </location>
</feature>
<evidence type="ECO:0000313" key="4">
    <source>
        <dbReference type="Proteomes" id="UP000178446"/>
    </source>
</evidence>
<comment type="caution">
    <text evidence="3">The sequence shown here is derived from an EMBL/GenBank/DDBJ whole genome shotgun (WGS) entry which is preliminary data.</text>
</comment>
<accession>A0A1F7XTM5</accession>
<dbReference type="AlphaFoldDB" id="A0A1F7XTM5"/>
<keyword evidence="2" id="KW-0732">Signal</keyword>
<keyword evidence="1" id="KW-0472">Membrane</keyword>
<evidence type="ECO:0000313" key="3">
    <source>
        <dbReference type="EMBL" id="OGM18386.1"/>
    </source>
</evidence>
<evidence type="ECO:0000256" key="1">
    <source>
        <dbReference type="SAM" id="Phobius"/>
    </source>
</evidence>
<reference evidence="3 4" key="1">
    <citation type="journal article" date="2016" name="Nat. Commun.">
        <title>Thousands of microbial genomes shed light on interconnected biogeochemical processes in an aquifer system.</title>
        <authorList>
            <person name="Anantharaman K."/>
            <person name="Brown C.T."/>
            <person name="Hug L.A."/>
            <person name="Sharon I."/>
            <person name="Castelle C.J."/>
            <person name="Probst A.J."/>
            <person name="Thomas B.C."/>
            <person name="Singh A."/>
            <person name="Wilkins M.J."/>
            <person name="Karaoz U."/>
            <person name="Brodie E.L."/>
            <person name="Williams K.H."/>
            <person name="Hubbard S.S."/>
            <person name="Banfield J.F."/>
        </authorList>
    </citation>
    <scope>NUCLEOTIDE SEQUENCE [LARGE SCALE GENOMIC DNA]</scope>
</reference>
<name>A0A1F7XTM5_9BACT</name>
<dbReference type="Proteomes" id="UP000178446">
    <property type="component" value="Unassembled WGS sequence"/>
</dbReference>
<protein>
    <submittedName>
        <fullName evidence="3">Uncharacterized protein</fullName>
    </submittedName>
</protein>
<feature type="chain" id="PRO_5009533760" evidence="2">
    <location>
        <begin position="28"/>
        <end position="515"/>
    </location>
</feature>
<sequence>MKLFIKVTSFIFLLALFLFLFSGKIYAQDVDFDPSVAICGTSVAFRSYNLDPNNCHEIGIDCSGDTVNGIVPGILVARLSSGQEEITVNKTFNISGICQSGDVAALSGSYVACVQAVDCVTNEIIPDRGHYANRGLLTLIAQPEPVKCDSGYYCTNDNGKICEDQGGIAKSCLSDDGKSTGTCCKLGTPTQPPVGSCASNEYCTIAGQAACEDGLGRYVGANNCGWYEAGGAGRGSCCYPKVKPGGYSEWGCVWTGATNARCVADFNVNSACYMTDLAKFDGFCGKITNSNDCDSYYNYLRGVTWGWCKPPDNVDYCYVCAFDGSCGEVLSDNGLCDNTQYWSAIACEYGCTNYACNTSAWSCYPSPGGPYAPPGIPGRELCKTQCRKCGPLDKDPACDVPAVRMPVFCDSSGKITKNPNLTGRIFSGIGCIPVKTDSDFVKFLLQWGLGLGGGIAFLLIIYAGFLIISSGGNPQRLKAGKELLAAAMMGIVMLTFSIYVLKIIGIDIFSIPGLV</sequence>
<dbReference type="EMBL" id="MGGB01000048">
    <property type="protein sequence ID" value="OGM18386.1"/>
    <property type="molecule type" value="Genomic_DNA"/>
</dbReference>
<organism evidence="3 4">
    <name type="scientific">Candidatus Woesebacteria bacterium RIFCSPHIGHO2_01_FULL_37_10</name>
    <dbReference type="NCBI Taxonomy" id="1802489"/>
    <lineage>
        <taxon>Bacteria</taxon>
        <taxon>Candidatus Woeseibacteriota</taxon>
    </lineage>
</organism>
<keyword evidence="1" id="KW-0812">Transmembrane</keyword>
<proteinExistence type="predicted"/>
<gene>
    <name evidence="3" type="ORF">A2685_02460</name>
</gene>
<feature type="transmembrane region" description="Helical" evidence="1">
    <location>
        <begin position="483"/>
        <end position="506"/>
    </location>
</feature>
<feature type="transmembrane region" description="Helical" evidence="1">
    <location>
        <begin position="447"/>
        <end position="471"/>
    </location>
</feature>
<evidence type="ECO:0000256" key="2">
    <source>
        <dbReference type="SAM" id="SignalP"/>
    </source>
</evidence>